<comment type="similarity">
    <text evidence="2">Belongs to the ABC transporter superfamily.</text>
</comment>
<organism evidence="9 10">
    <name type="scientific">Sphaerisporangium rubeum</name>
    <dbReference type="NCBI Taxonomy" id="321317"/>
    <lineage>
        <taxon>Bacteria</taxon>
        <taxon>Bacillati</taxon>
        <taxon>Actinomycetota</taxon>
        <taxon>Actinomycetes</taxon>
        <taxon>Streptosporangiales</taxon>
        <taxon>Streptosporangiaceae</taxon>
        <taxon>Sphaerisporangium</taxon>
    </lineage>
</organism>
<comment type="caution">
    <text evidence="9">The sequence shown here is derived from an EMBL/GenBank/DDBJ whole genome shotgun (WGS) entry which is preliminary data.</text>
</comment>
<dbReference type="PROSITE" id="PS00211">
    <property type="entry name" value="ABC_TRANSPORTER_1"/>
    <property type="match status" value="1"/>
</dbReference>
<comment type="subcellular location">
    <subcellularLocation>
        <location evidence="1">Cell membrane</location>
        <topology evidence="1">Peripheral membrane protein</topology>
    </subcellularLocation>
</comment>
<evidence type="ECO:0000313" key="9">
    <source>
        <dbReference type="EMBL" id="MBB6471620.1"/>
    </source>
</evidence>
<dbReference type="RefSeq" id="WP_184978798.1">
    <property type="nucleotide sequence ID" value="NZ_BAAALO010000055.1"/>
</dbReference>
<evidence type="ECO:0000259" key="8">
    <source>
        <dbReference type="PROSITE" id="PS50893"/>
    </source>
</evidence>
<dbReference type="InterPro" id="IPR027417">
    <property type="entry name" value="P-loop_NTPase"/>
</dbReference>
<dbReference type="Pfam" id="PF00005">
    <property type="entry name" value="ABC_tran"/>
    <property type="match status" value="1"/>
</dbReference>
<feature type="domain" description="ABC transporter" evidence="8">
    <location>
        <begin position="8"/>
        <end position="242"/>
    </location>
</feature>
<evidence type="ECO:0000256" key="5">
    <source>
        <dbReference type="ARBA" id="ARBA00022840"/>
    </source>
</evidence>
<dbReference type="GO" id="GO:0005886">
    <property type="term" value="C:plasma membrane"/>
    <property type="evidence" value="ECO:0007669"/>
    <property type="project" value="UniProtKB-SubCell"/>
</dbReference>
<reference evidence="9 10" key="1">
    <citation type="submission" date="2020-08" db="EMBL/GenBank/DDBJ databases">
        <title>Sequencing the genomes of 1000 actinobacteria strains.</title>
        <authorList>
            <person name="Klenk H.-P."/>
        </authorList>
    </citation>
    <scope>NUCLEOTIDE SEQUENCE [LARGE SCALE GENOMIC DNA]</scope>
    <source>
        <strain evidence="9 10">DSM 44936</strain>
    </source>
</reference>
<dbReference type="InterPro" id="IPR003593">
    <property type="entry name" value="AAA+_ATPase"/>
</dbReference>
<keyword evidence="7" id="KW-0175">Coiled coil</keyword>
<evidence type="ECO:0000256" key="7">
    <source>
        <dbReference type="SAM" id="Coils"/>
    </source>
</evidence>
<dbReference type="EMBL" id="JACHIU010000001">
    <property type="protein sequence ID" value="MBB6471620.1"/>
    <property type="molecule type" value="Genomic_DNA"/>
</dbReference>
<keyword evidence="5 9" id="KW-0067">ATP-binding</keyword>
<evidence type="ECO:0000256" key="3">
    <source>
        <dbReference type="ARBA" id="ARBA00022448"/>
    </source>
</evidence>
<dbReference type="Proteomes" id="UP000555564">
    <property type="component" value="Unassembled WGS sequence"/>
</dbReference>
<keyword evidence="4" id="KW-0547">Nucleotide-binding</keyword>
<feature type="coiled-coil region" evidence="7">
    <location>
        <begin position="263"/>
        <end position="290"/>
    </location>
</feature>
<dbReference type="AlphaFoldDB" id="A0A7X0M4T7"/>
<evidence type="ECO:0000256" key="6">
    <source>
        <dbReference type="ARBA" id="ARBA00023251"/>
    </source>
</evidence>
<dbReference type="SUPFAM" id="SSF52540">
    <property type="entry name" value="P-loop containing nucleoside triphosphate hydrolases"/>
    <property type="match status" value="1"/>
</dbReference>
<dbReference type="InterPro" id="IPR003439">
    <property type="entry name" value="ABC_transporter-like_ATP-bd"/>
</dbReference>
<dbReference type="GO" id="GO:0005524">
    <property type="term" value="F:ATP binding"/>
    <property type="evidence" value="ECO:0007669"/>
    <property type="project" value="UniProtKB-KW"/>
</dbReference>
<dbReference type="CDD" id="cd03230">
    <property type="entry name" value="ABC_DR_subfamily_A"/>
    <property type="match status" value="1"/>
</dbReference>
<evidence type="ECO:0000313" key="10">
    <source>
        <dbReference type="Proteomes" id="UP000555564"/>
    </source>
</evidence>
<dbReference type="SMART" id="SM00382">
    <property type="entry name" value="AAA"/>
    <property type="match status" value="1"/>
</dbReference>
<name>A0A7X0M4T7_9ACTN</name>
<dbReference type="GO" id="GO:0046677">
    <property type="term" value="P:response to antibiotic"/>
    <property type="evidence" value="ECO:0007669"/>
    <property type="project" value="UniProtKB-KW"/>
</dbReference>
<keyword evidence="10" id="KW-1185">Reference proteome</keyword>
<dbReference type="PANTHER" id="PTHR42711:SF5">
    <property type="entry name" value="ABC TRANSPORTER ATP-BINDING PROTEIN NATA"/>
    <property type="match status" value="1"/>
</dbReference>
<keyword evidence="3" id="KW-0813">Transport</keyword>
<evidence type="ECO:0000256" key="2">
    <source>
        <dbReference type="ARBA" id="ARBA00005417"/>
    </source>
</evidence>
<dbReference type="PROSITE" id="PS50893">
    <property type="entry name" value="ABC_TRANSPORTER_2"/>
    <property type="match status" value="1"/>
</dbReference>
<dbReference type="Gene3D" id="3.40.50.300">
    <property type="entry name" value="P-loop containing nucleotide triphosphate hydrolases"/>
    <property type="match status" value="1"/>
</dbReference>
<evidence type="ECO:0000256" key="4">
    <source>
        <dbReference type="ARBA" id="ARBA00022741"/>
    </source>
</evidence>
<sequence length="302" mass="33711">MATGEVVLDVEGLRMRYGPVDVLRDVTFQARQGEVVCLLGPNGAGKTTTIEILEGFRTRSAGRVEVLGTDPARAGEQWRARVGIVLQSWRDHGKWRVRELLRHLGMYYVAYSTETVQRPWDVDLLIEAVGLTRQAGHKVRTLSGGQRRRLDVAIGLVGRPELVFLDEPTAGLDPVARHGFHELIEGLVDEGGTTVLLTTHDLAEAEKLADRIMVLDRGRIVADGTAAELARKIAGEDEVRWDRDGQSFRHTATDSTRFVFELFKQYGETIENLEVRRASLEDTYLTLVRRAESADHTEGGDR</sequence>
<dbReference type="PANTHER" id="PTHR42711">
    <property type="entry name" value="ABC TRANSPORTER ATP-BINDING PROTEIN"/>
    <property type="match status" value="1"/>
</dbReference>
<protein>
    <submittedName>
        <fullName evidence="9">ABC-2 type transport system ATP-binding protein</fullName>
    </submittedName>
</protein>
<dbReference type="GO" id="GO:0016887">
    <property type="term" value="F:ATP hydrolysis activity"/>
    <property type="evidence" value="ECO:0007669"/>
    <property type="project" value="InterPro"/>
</dbReference>
<gene>
    <name evidence="9" type="ORF">BJ992_001051</name>
</gene>
<proteinExistence type="inferred from homology"/>
<dbReference type="InterPro" id="IPR050763">
    <property type="entry name" value="ABC_transporter_ATP-binding"/>
</dbReference>
<keyword evidence="6" id="KW-0046">Antibiotic resistance</keyword>
<evidence type="ECO:0000256" key="1">
    <source>
        <dbReference type="ARBA" id="ARBA00004202"/>
    </source>
</evidence>
<dbReference type="InterPro" id="IPR017871">
    <property type="entry name" value="ABC_transporter-like_CS"/>
</dbReference>
<accession>A0A7X0M4T7</accession>